<dbReference type="OrthoDB" id="2013972at2759"/>
<dbReference type="EMBL" id="CDMC01000036">
    <property type="protein sequence ID" value="CEL11944.1"/>
    <property type="molecule type" value="Genomic_DNA"/>
</dbReference>
<dbReference type="AlphaFoldDB" id="A0A0U5GLR7"/>
<evidence type="ECO:0000313" key="2">
    <source>
        <dbReference type="Proteomes" id="UP000054771"/>
    </source>
</evidence>
<gene>
    <name evidence="1" type="ORF">ASPCAL15038</name>
</gene>
<dbReference type="InterPro" id="IPR029063">
    <property type="entry name" value="SAM-dependent_MTases_sf"/>
</dbReference>
<evidence type="ECO:0000313" key="1">
    <source>
        <dbReference type="EMBL" id="CEL11944.1"/>
    </source>
</evidence>
<dbReference type="Pfam" id="PF13489">
    <property type="entry name" value="Methyltransf_23"/>
    <property type="match status" value="1"/>
</dbReference>
<keyword evidence="2" id="KW-1185">Reference proteome</keyword>
<dbReference type="Proteomes" id="UP000054771">
    <property type="component" value="Unassembled WGS sequence"/>
</dbReference>
<dbReference type="Gene3D" id="3.40.50.150">
    <property type="entry name" value="Vaccinia Virus protein VP39"/>
    <property type="match status" value="1"/>
</dbReference>
<organism evidence="1 2">
    <name type="scientific">Aspergillus calidoustus</name>
    <dbReference type="NCBI Taxonomy" id="454130"/>
    <lineage>
        <taxon>Eukaryota</taxon>
        <taxon>Fungi</taxon>
        <taxon>Dikarya</taxon>
        <taxon>Ascomycota</taxon>
        <taxon>Pezizomycotina</taxon>
        <taxon>Eurotiomycetes</taxon>
        <taxon>Eurotiomycetidae</taxon>
        <taxon>Eurotiales</taxon>
        <taxon>Aspergillaceae</taxon>
        <taxon>Aspergillus</taxon>
        <taxon>Aspergillus subgen. Nidulantes</taxon>
    </lineage>
</organism>
<name>A0A0U5GLR7_ASPCI</name>
<dbReference type="STRING" id="454130.A0A0U5GLR7"/>
<reference evidence="2" key="1">
    <citation type="journal article" date="2016" name="Genome Announc.">
        <title>Draft genome sequences of fungus Aspergillus calidoustus.</title>
        <authorList>
            <person name="Horn F."/>
            <person name="Linde J."/>
            <person name="Mattern D.J."/>
            <person name="Walther G."/>
            <person name="Guthke R."/>
            <person name="Scherlach K."/>
            <person name="Martin K."/>
            <person name="Brakhage A.A."/>
            <person name="Petzke L."/>
            <person name="Valiante V."/>
        </authorList>
    </citation>
    <scope>NUCLEOTIDE SEQUENCE [LARGE SCALE GENOMIC DNA]</scope>
    <source>
        <strain evidence="2">SF006504</strain>
    </source>
</reference>
<proteinExistence type="predicted"/>
<accession>A0A0U5GLR7</accession>
<dbReference type="SUPFAM" id="SSF53335">
    <property type="entry name" value="S-adenosyl-L-methionine-dependent methyltransferases"/>
    <property type="match status" value="1"/>
</dbReference>
<dbReference type="OMA" id="QHEICLM"/>
<protein>
    <submittedName>
        <fullName evidence="1">Uncharacterized protein</fullName>
    </submittedName>
</protein>
<dbReference type="CDD" id="cd02440">
    <property type="entry name" value="AdoMet_MTases"/>
    <property type="match status" value="1"/>
</dbReference>
<sequence>MSAEVFSAGPIELPASDCESALGDLGSTDGTESVHSTLIEGIWENGRRYHKYHDGFYFIPDDEQEQERLDMQHEICLMTMNRMLYYSPLRSDVRSVLDIGTGTGIWAIDFADQHPSAEVTGTDLSPIQPHWLHQIADSR</sequence>